<dbReference type="EMBL" id="JBBMEX010000004">
    <property type="protein sequence ID" value="MEQ2557190.1"/>
    <property type="molecule type" value="Genomic_DNA"/>
</dbReference>
<name>A0ABV1HBV0_9FIRM</name>
<gene>
    <name evidence="2" type="ORF">WMO43_04770</name>
</gene>
<keyword evidence="1" id="KW-0472">Membrane</keyword>
<accession>A0ABV1HBV0</accession>
<feature type="transmembrane region" description="Helical" evidence="1">
    <location>
        <begin position="7"/>
        <end position="25"/>
    </location>
</feature>
<proteinExistence type="predicted"/>
<reference evidence="2 3" key="1">
    <citation type="submission" date="2024-03" db="EMBL/GenBank/DDBJ databases">
        <title>Human intestinal bacterial collection.</title>
        <authorList>
            <person name="Pauvert C."/>
            <person name="Hitch T.C.A."/>
            <person name="Clavel T."/>
        </authorList>
    </citation>
    <scope>NUCLEOTIDE SEQUENCE [LARGE SCALE GENOMIC DNA]</scope>
    <source>
        <strain evidence="2 3">CLA-AA-H185</strain>
    </source>
</reference>
<comment type="caution">
    <text evidence="2">The sequence shown here is derived from an EMBL/GenBank/DDBJ whole genome shotgun (WGS) entry which is preliminary data.</text>
</comment>
<dbReference type="RefSeq" id="WP_353530282.1">
    <property type="nucleotide sequence ID" value="NZ_JBBMEX010000004.1"/>
</dbReference>
<keyword evidence="1" id="KW-1133">Transmembrane helix</keyword>
<protein>
    <submittedName>
        <fullName evidence="2">Uncharacterized protein</fullName>
    </submittedName>
</protein>
<evidence type="ECO:0000313" key="2">
    <source>
        <dbReference type="EMBL" id="MEQ2557190.1"/>
    </source>
</evidence>
<evidence type="ECO:0000313" key="3">
    <source>
        <dbReference type="Proteomes" id="UP001454489"/>
    </source>
</evidence>
<sequence>MKKIIQLIGGIFVAAILVIAVTVIYQNQIIPRLKTDAFKNTEKETDFRDERAFYEAVSYHPVFEYTGGTAQKTVIAYDENNQATAASVEYSVLKDICVTDKKDDYEKTLAEAVEENRIRNIEVTVSTPDKEETSDASYAKENQTLTFTKSGIYLVKVTGKDAYNNRAETEFLVPVETQWKSENNDNW</sequence>
<keyword evidence="3" id="KW-1185">Reference proteome</keyword>
<organism evidence="2 3">
    <name type="scientific">Maccoyibacter intestinihominis</name>
    <dbReference type="NCBI Taxonomy" id="3133499"/>
    <lineage>
        <taxon>Bacteria</taxon>
        <taxon>Bacillati</taxon>
        <taxon>Bacillota</taxon>
        <taxon>Clostridia</taxon>
        <taxon>Lachnospirales</taxon>
        <taxon>Lachnospiraceae</taxon>
        <taxon>Maccoyibacter</taxon>
    </lineage>
</organism>
<dbReference type="Proteomes" id="UP001454489">
    <property type="component" value="Unassembled WGS sequence"/>
</dbReference>
<keyword evidence="1" id="KW-0812">Transmembrane</keyword>
<evidence type="ECO:0000256" key="1">
    <source>
        <dbReference type="SAM" id="Phobius"/>
    </source>
</evidence>